<dbReference type="InterPro" id="IPR052421">
    <property type="entry name" value="PCW_Enzyme_Inhibitor"/>
</dbReference>
<keyword evidence="1 4" id="KW-0732">Signal</keyword>
<evidence type="ECO:0000256" key="4">
    <source>
        <dbReference type="SAM" id="SignalP"/>
    </source>
</evidence>
<dbReference type="SMART" id="SM00856">
    <property type="entry name" value="PMEI"/>
    <property type="match status" value="1"/>
</dbReference>
<feature type="domain" description="Pectinesterase inhibitor" evidence="5">
    <location>
        <begin position="31"/>
        <end position="170"/>
    </location>
</feature>
<dbReference type="AlphaFoldDB" id="A0A565BEN4"/>
<keyword evidence="7" id="KW-1185">Reference proteome</keyword>
<name>A0A565BEN4_9BRAS</name>
<feature type="signal peptide" evidence="4">
    <location>
        <begin position="1"/>
        <end position="25"/>
    </location>
</feature>
<sequence>MAFSQRLSVMITSLIFLYTIPSTTSISPDAPTMILIDSICLETVNAYYCERSIISKLDQPHTEITTIAKIAAFNALYNSKITIALIRDDFIPRADNPLAKAKLRTCLATCNGVEKYLEGAYRAVLRNDYSEMRRYQSYVLGLLDKCKTDFDPMVRKNWWARLMINISILAARRL</sequence>
<dbReference type="Gene3D" id="1.20.140.40">
    <property type="entry name" value="Invertase/pectin methylesterase inhibitor family protein"/>
    <property type="match status" value="1"/>
</dbReference>
<dbReference type="InterPro" id="IPR035513">
    <property type="entry name" value="Invertase/methylesterase_inhib"/>
</dbReference>
<evidence type="ECO:0000256" key="3">
    <source>
        <dbReference type="ARBA" id="ARBA00038471"/>
    </source>
</evidence>
<keyword evidence="2" id="KW-1015">Disulfide bond</keyword>
<dbReference type="InterPro" id="IPR006501">
    <property type="entry name" value="Pectinesterase_inhib_dom"/>
</dbReference>
<accession>A0A565BEN4</accession>
<dbReference type="PANTHER" id="PTHR36710:SF2">
    <property type="entry name" value="EMB|CAB66412.1-RELATED"/>
    <property type="match status" value="1"/>
</dbReference>
<comment type="caution">
    <text evidence="6">The sequence shown here is derived from an EMBL/GenBank/DDBJ whole genome shotgun (WGS) entry which is preliminary data.</text>
</comment>
<dbReference type="SUPFAM" id="SSF101148">
    <property type="entry name" value="Plant invertase/pectin methylesterase inhibitor"/>
    <property type="match status" value="1"/>
</dbReference>
<evidence type="ECO:0000313" key="7">
    <source>
        <dbReference type="Proteomes" id="UP000489600"/>
    </source>
</evidence>
<feature type="chain" id="PRO_5021962924" description="Pectinesterase inhibitor domain-containing protein" evidence="4">
    <location>
        <begin position="26"/>
        <end position="174"/>
    </location>
</feature>
<evidence type="ECO:0000259" key="5">
    <source>
        <dbReference type="SMART" id="SM00856"/>
    </source>
</evidence>
<dbReference type="NCBIfam" id="TIGR01614">
    <property type="entry name" value="PME_inhib"/>
    <property type="match status" value="1"/>
</dbReference>
<evidence type="ECO:0000256" key="1">
    <source>
        <dbReference type="ARBA" id="ARBA00022729"/>
    </source>
</evidence>
<evidence type="ECO:0000256" key="2">
    <source>
        <dbReference type="ARBA" id="ARBA00023157"/>
    </source>
</evidence>
<proteinExistence type="inferred from homology"/>
<dbReference type="GO" id="GO:0004857">
    <property type="term" value="F:enzyme inhibitor activity"/>
    <property type="evidence" value="ECO:0007669"/>
    <property type="project" value="InterPro"/>
</dbReference>
<dbReference type="PANTHER" id="PTHR36710">
    <property type="entry name" value="PECTINESTERASE INHIBITOR-LIKE"/>
    <property type="match status" value="1"/>
</dbReference>
<gene>
    <name evidence="6" type="ORF">ANE_LOCUS10503</name>
</gene>
<dbReference type="EMBL" id="CABITT030000004">
    <property type="protein sequence ID" value="VVB00059.1"/>
    <property type="molecule type" value="Genomic_DNA"/>
</dbReference>
<protein>
    <recommendedName>
        <fullName evidence="5">Pectinesterase inhibitor domain-containing protein</fullName>
    </recommendedName>
</protein>
<evidence type="ECO:0000313" key="6">
    <source>
        <dbReference type="EMBL" id="VVB00059.1"/>
    </source>
</evidence>
<dbReference type="Proteomes" id="UP000489600">
    <property type="component" value="Unassembled WGS sequence"/>
</dbReference>
<dbReference type="OrthoDB" id="1100538at2759"/>
<comment type="similarity">
    <text evidence="3">Belongs to the PMEI family.</text>
</comment>
<organism evidence="6 7">
    <name type="scientific">Arabis nemorensis</name>
    <dbReference type="NCBI Taxonomy" id="586526"/>
    <lineage>
        <taxon>Eukaryota</taxon>
        <taxon>Viridiplantae</taxon>
        <taxon>Streptophyta</taxon>
        <taxon>Embryophyta</taxon>
        <taxon>Tracheophyta</taxon>
        <taxon>Spermatophyta</taxon>
        <taxon>Magnoliopsida</taxon>
        <taxon>eudicotyledons</taxon>
        <taxon>Gunneridae</taxon>
        <taxon>Pentapetalae</taxon>
        <taxon>rosids</taxon>
        <taxon>malvids</taxon>
        <taxon>Brassicales</taxon>
        <taxon>Brassicaceae</taxon>
        <taxon>Arabideae</taxon>
        <taxon>Arabis</taxon>
    </lineage>
</organism>
<reference evidence="6" key="1">
    <citation type="submission" date="2019-07" db="EMBL/GenBank/DDBJ databases">
        <authorList>
            <person name="Dittberner H."/>
        </authorList>
    </citation>
    <scope>NUCLEOTIDE SEQUENCE [LARGE SCALE GENOMIC DNA]</scope>
</reference>